<gene>
    <name evidence="4" type="ORF">PXEA_LOCUS20801</name>
</gene>
<dbReference type="GO" id="GO:0008525">
    <property type="term" value="F:phosphatidylcholine transporter activity"/>
    <property type="evidence" value="ECO:0007669"/>
    <property type="project" value="TreeGrafter"/>
</dbReference>
<protein>
    <submittedName>
        <fullName evidence="4">Uncharacterized protein</fullName>
    </submittedName>
</protein>
<keyword evidence="3" id="KW-0472">Membrane</keyword>
<dbReference type="AlphaFoldDB" id="A0A3S5FET4"/>
<evidence type="ECO:0000256" key="2">
    <source>
        <dbReference type="ARBA" id="ARBA00023121"/>
    </source>
</evidence>
<evidence type="ECO:0000313" key="4">
    <source>
        <dbReference type="EMBL" id="VEL27361.1"/>
    </source>
</evidence>
<dbReference type="GO" id="GO:0035091">
    <property type="term" value="F:phosphatidylinositol binding"/>
    <property type="evidence" value="ECO:0007669"/>
    <property type="project" value="TreeGrafter"/>
</dbReference>
<name>A0A3S5FET4_9PLAT</name>
<dbReference type="OrthoDB" id="167576at2759"/>
<evidence type="ECO:0000256" key="1">
    <source>
        <dbReference type="ARBA" id="ARBA00004308"/>
    </source>
</evidence>
<comment type="caution">
    <text evidence="4">The sequence shown here is derived from an EMBL/GenBank/DDBJ whole genome shotgun (WGS) entry which is preliminary data.</text>
</comment>
<dbReference type="PANTHER" id="PTHR10658">
    <property type="entry name" value="PHOSPHATIDYLINOSITOL TRANSFER PROTEIN"/>
    <property type="match status" value="1"/>
</dbReference>
<dbReference type="GO" id="GO:0008526">
    <property type="term" value="F:phosphatidylinositol transfer activity"/>
    <property type="evidence" value="ECO:0007669"/>
    <property type="project" value="TreeGrafter"/>
</dbReference>
<accession>A0A3S5FET4</accession>
<reference evidence="4" key="1">
    <citation type="submission" date="2018-11" db="EMBL/GenBank/DDBJ databases">
        <authorList>
            <consortium name="Pathogen Informatics"/>
        </authorList>
    </citation>
    <scope>NUCLEOTIDE SEQUENCE</scope>
</reference>
<dbReference type="Pfam" id="PF24695">
    <property type="entry name" value="PITM1-3"/>
    <property type="match status" value="1"/>
</dbReference>
<evidence type="ECO:0000313" key="5">
    <source>
        <dbReference type="Proteomes" id="UP000784294"/>
    </source>
</evidence>
<dbReference type="GO" id="GO:0031210">
    <property type="term" value="F:phosphatidylcholine binding"/>
    <property type="evidence" value="ECO:0007669"/>
    <property type="project" value="TreeGrafter"/>
</dbReference>
<dbReference type="EMBL" id="CAAALY010086731">
    <property type="protein sequence ID" value="VEL27361.1"/>
    <property type="molecule type" value="Genomic_DNA"/>
</dbReference>
<keyword evidence="5" id="KW-1185">Reference proteome</keyword>
<sequence length="132" mass="14673">VEIRVQTRPPQGPWSYLGTEVTDPAGRIIFRVPDQRRLSLGLHSIRLTPLSDSTHFVQLTLAVLPIRTEIVVFSVDGSFAASLSLMGKKVFHGEEGEAEEKGVKAIIRENLGQKMNPYNELLEYINEVIGST</sequence>
<dbReference type="InterPro" id="IPR001666">
    <property type="entry name" value="PI_transfer"/>
</dbReference>
<dbReference type="GO" id="GO:0012505">
    <property type="term" value="C:endomembrane system"/>
    <property type="evidence" value="ECO:0007669"/>
    <property type="project" value="UniProtKB-SubCell"/>
</dbReference>
<dbReference type="PANTHER" id="PTHR10658:SF27">
    <property type="entry name" value="PHOSPHATIDYLINOSITOL TRANSFER PROTEIN BETA ISOFORM"/>
    <property type="match status" value="1"/>
</dbReference>
<keyword evidence="2" id="KW-0446">Lipid-binding</keyword>
<dbReference type="Proteomes" id="UP000784294">
    <property type="component" value="Unassembled WGS sequence"/>
</dbReference>
<evidence type="ECO:0000256" key="3">
    <source>
        <dbReference type="ARBA" id="ARBA00023136"/>
    </source>
</evidence>
<comment type="subcellular location">
    <subcellularLocation>
        <location evidence="1">Endomembrane system</location>
    </subcellularLocation>
</comment>
<dbReference type="GO" id="GO:0005737">
    <property type="term" value="C:cytoplasm"/>
    <property type="evidence" value="ECO:0007669"/>
    <property type="project" value="TreeGrafter"/>
</dbReference>
<proteinExistence type="predicted"/>
<organism evidence="4 5">
    <name type="scientific">Protopolystoma xenopodis</name>
    <dbReference type="NCBI Taxonomy" id="117903"/>
    <lineage>
        <taxon>Eukaryota</taxon>
        <taxon>Metazoa</taxon>
        <taxon>Spiralia</taxon>
        <taxon>Lophotrochozoa</taxon>
        <taxon>Platyhelminthes</taxon>
        <taxon>Monogenea</taxon>
        <taxon>Polyopisthocotylea</taxon>
        <taxon>Polystomatidea</taxon>
        <taxon>Polystomatidae</taxon>
        <taxon>Protopolystoma</taxon>
    </lineage>
</organism>
<feature type="non-terminal residue" evidence="4">
    <location>
        <position position="1"/>
    </location>
</feature>